<feature type="region of interest" description="Disordered" evidence="1">
    <location>
        <begin position="21"/>
        <end position="59"/>
    </location>
</feature>
<evidence type="ECO:0000313" key="3">
    <source>
        <dbReference type="Proteomes" id="UP000735302"/>
    </source>
</evidence>
<dbReference type="EMBL" id="BLXT01001042">
    <property type="protein sequence ID" value="GFN82853.1"/>
    <property type="molecule type" value="Genomic_DNA"/>
</dbReference>
<gene>
    <name evidence="2" type="ORF">PoB_000935900</name>
</gene>
<accession>A0AAV3YLD7</accession>
<protein>
    <submittedName>
        <fullName evidence="2">Uncharacterized protein</fullName>
    </submittedName>
</protein>
<keyword evidence="3" id="KW-1185">Reference proteome</keyword>
<sequence>MVWFLYIASLQQGDLRLSGSLSGQGAGGGARPRVRRVPTDLRTDSLATVPPTPQKDDENKKYRKLFLCPSESRSLSVSSNYIHSFMIVAKGKKVI</sequence>
<dbReference type="AlphaFoldDB" id="A0AAV3YLD7"/>
<comment type="caution">
    <text evidence="2">The sequence shown here is derived from an EMBL/GenBank/DDBJ whole genome shotgun (WGS) entry which is preliminary data.</text>
</comment>
<evidence type="ECO:0000313" key="2">
    <source>
        <dbReference type="EMBL" id="GFN82853.1"/>
    </source>
</evidence>
<evidence type="ECO:0000256" key="1">
    <source>
        <dbReference type="SAM" id="MobiDB-lite"/>
    </source>
</evidence>
<dbReference type="Proteomes" id="UP000735302">
    <property type="component" value="Unassembled WGS sequence"/>
</dbReference>
<reference evidence="2 3" key="1">
    <citation type="journal article" date="2021" name="Elife">
        <title>Chloroplast acquisition without the gene transfer in kleptoplastic sea slugs, Plakobranchus ocellatus.</title>
        <authorList>
            <person name="Maeda T."/>
            <person name="Takahashi S."/>
            <person name="Yoshida T."/>
            <person name="Shimamura S."/>
            <person name="Takaki Y."/>
            <person name="Nagai Y."/>
            <person name="Toyoda A."/>
            <person name="Suzuki Y."/>
            <person name="Arimoto A."/>
            <person name="Ishii H."/>
            <person name="Satoh N."/>
            <person name="Nishiyama T."/>
            <person name="Hasebe M."/>
            <person name="Maruyama T."/>
            <person name="Minagawa J."/>
            <person name="Obokata J."/>
            <person name="Shigenobu S."/>
        </authorList>
    </citation>
    <scope>NUCLEOTIDE SEQUENCE [LARGE SCALE GENOMIC DNA]</scope>
</reference>
<name>A0AAV3YLD7_9GAST</name>
<organism evidence="2 3">
    <name type="scientific">Plakobranchus ocellatus</name>
    <dbReference type="NCBI Taxonomy" id="259542"/>
    <lineage>
        <taxon>Eukaryota</taxon>
        <taxon>Metazoa</taxon>
        <taxon>Spiralia</taxon>
        <taxon>Lophotrochozoa</taxon>
        <taxon>Mollusca</taxon>
        <taxon>Gastropoda</taxon>
        <taxon>Heterobranchia</taxon>
        <taxon>Euthyneura</taxon>
        <taxon>Panpulmonata</taxon>
        <taxon>Sacoglossa</taxon>
        <taxon>Placobranchoidea</taxon>
        <taxon>Plakobranchidae</taxon>
        <taxon>Plakobranchus</taxon>
    </lineage>
</organism>
<proteinExistence type="predicted"/>